<dbReference type="InterPro" id="IPR044985">
    <property type="entry name" value="YceD_plant"/>
</dbReference>
<accession>A0A200Q5N0</accession>
<dbReference type="OrthoDB" id="1912778at2759"/>
<keyword evidence="2" id="KW-1185">Reference proteome</keyword>
<evidence type="ECO:0000313" key="1">
    <source>
        <dbReference type="EMBL" id="OVA05742.1"/>
    </source>
</evidence>
<evidence type="ECO:0000313" key="2">
    <source>
        <dbReference type="Proteomes" id="UP000195402"/>
    </source>
</evidence>
<gene>
    <name evidence="1" type="ORF">BVC80_1419g13</name>
</gene>
<reference evidence="1 2" key="1">
    <citation type="journal article" date="2017" name="Mol. Plant">
        <title>The Genome of Medicinal Plant Macleaya cordata Provides New Insights into Benzylisoquinoline Alkaloids Metabolism.</title>
        <authorList>
            <person name="Liu X."/>
            <person name="Liu Y."/>
            <person name="Huang P."/>
            <person name="Ma Y."/>
            <person name="Qing Z."/>
            <person name="Tang Q."/>
            <person name="Cao H."/>
            <person name="Cheng P."/>
            <person name="Zheng Y."/>
            <person name="Yuan Z."/>
            <person name="Zhou Y."/>
            <person name="Liu J."/>
            <person name="Tang Z."/>
            <person name="Zhuo Y."/>
            <person name="Zhang Y."/>
            <person name="Yu L."/>
            <person name="Huang J."/>
            <person name="Yang P."/>
            <person name="Peng Q."/>
            <person name="Zhang J."/>
            <person name="Jiang W."/>
            <person name="Zhang Z."/>
            <person name="Lin K."/>
            <person name="Ro D.K."/>
            <person name="Chen X."/>
            <person name="Xiong X."/>
            <person name="Shang Y."/>
            <person name="Huang S."/>
            <person name="Zeng J."/>
        </authorList>
    </citation>
    <scope>NUCLEOTIDE SEQUENCE [LARGE SCALE GENOMIC DNA]</scope>
    <source>
        <strain evidence="2">cv. BLH2017</strain>
        <tissue evidence="1">Root</tissue>
    </source>
</reference>
<dbReference type="STRING" id="56857.A0A200Q5N0"/>
<dbReference type="AlphaFoldDB" id="A0A200Q5N0"/>
<dbReference type="EMBL" id="MVGT01003015">
    <property type="protein sequence ID" value="OVA05742.1"/>
    <property type="molecule type" value="Genomic_DNA"/>
</dbReference>
<protein>
    <submittedName>
        <fullName evidence="1">Uncharacterized protein</fullName>
    </submittedName>
</protein>
<dbReference type="PANTHER" id="PTHR37734:SF1">
    <property type="entry name" value="LARGE RIBOSOMAL RNA SUBUNIT ACCUMULATION PROTEIN YCED HOMOLOG 2, CHLOROPLASTIC"/>
    <property type="match status" value="1"/>
</dbReference>
<dbReference type="PANTHER" id="PTHR37734">
    <property type="entry name" value="LARGE RIBOSOMAL RNA SUBUNIT ACCUMULATION PROTEIN YCED HOMOLOG 2, CHLOROPLASTIC"/>
    <property type="match status" value="1"/>
</dbReference>
<proteinExistence type="predicted"/>
<dbReference type="Proteomes" id="UP000195402">
    <property type="component" value="Unassembled WGS sequence"/>
</dbReference>
<organism evidence="1 2">
    <name type="scientific">Macleaya cordata</name>
    <name type="common">Five-seeded plume-poppy</name>
    <name type="synonym">Bocconia cordata</name>
    <dbReference type="NCBI Taxonomy" id="56857"/>
    <lineage>
        <taxon>Eukaryota</taxon>
        <taxon>Viridiplantae</taxon>
        <taxon>Streptophyta</taxon>
        <taxon>Embryophyta</taxon>
        <taxon>Tracheophyta</taxon>
        <taxon>Spermatophyta</taxon>
        <taxon>Magnoliopsida</taxon>
        <taxon>Ranunculales</taxon>
        <taxon>Papaveraceae</taxon>
        <taxon>Papaveroideae</taxon>
        <taxon>Macleaya</taxon>
    </lineage>
</organism>
<dbReference type="InParanoid" id="A0A200Q5N0"/>
<name>A0A200Q5N0_MACCD</name>
<comment type="caution">
    <text evidence="1">The sequence shown here is derived from an EMBL/GenBank/DDBJ whole genome shotgun (WGS) entry which is preliminary data.</text>
</comment>
<sequence length="324" mass="35860">MCQAPSYVISEISFIDLRGDLTPQSPQKRKLCYKQLLIYLVKNSTLRSYLCGLAHPHGDFAIPTSDYPTASGGATLRPRGDMVLPDKITRKGTRSPRRLIKIATSDGRWQGNWTCDYIFSLEQLQLADLAEDDQKDAEISITLNVQKHAGFGFSVEGRIITSFTRKCSNCSSSYCREINAPFDVWLLSSSRENRSSQLPEIGGDDPSVIYVKPGCEADLDSLIQDTIRLTTSVKRGTRWVDPKLNGSKTGRSEMDLKLIGSKKGGPGTAKNGSGTSSVLDILVPIDTLRARRRARTLVRKLNQDCNILGERRPLLMGGGLDFWS</sequence>